<gene>
    <name evidence="2" type="ORF">LCGC14_1633070</name>
</gene>
<name>A0A0F9I2C3_9ZZZZ</name>
<sequence length="78" mass="8336">MLSSEAGKVSTEAAGVTSPPTPPERVMAQLRELDQQLAETCEAIDHLHHRLLGPSPVVQSRRIPARHWKGSSTGSALG</sequence>
<feature type="region of interest" description="Disordered" evidence="1">
    <location>
        <begin position="1"/>
        <end position="23"/>
    </location>
</feature>
<dbReference type="AlphaFoldDB" id="A0A0F9I2C3"/>
<dbReference type="EMBL" id="LAZR01013501">
    <property type="protein sequence ID" value="KKM21677.1"/>
    <property type="molecule type" value="Genomic_DNA"/>
</dbReference>
<comment type="caution">
    <text evidence="2">The sequence shown here is derived from an EMBL/GenBank/DDBJ whole genome shotgun (WGS) entry which is preliminary data.</text>
</comment>
<evidence type="ECO:0000256" key="1">
    <source>
        <dbReference type="SAM" id="MobiDB-lite"/>
    </source>
</evidence>
<organism evidence="2">
    <name type="scientific">marine sediment metagenome</name>
    <dbReference type="NCBI Taxonomy" id="412755"/>
    <lineage>
        <taxon>unclassified sequences</taxon>
        <taxon>metagenomes</taxon>
        <taxon>ecological metagenomes</taxon>
    </lineage>
</organism>
<accession>A0A0F9I2C3</accession>
<reference evidence="2" key="1">
    <citation type="journal article" date="2015" name="Nature">
        <title>Complex archaea that bridge the gap between prokaryotes and eukaryotes.</title>
        <authorList>
            <person name="Spang A."/>
            <person name="Saw J.H."/>
            <person name="Jorgensen S.L."/>
            <person name="Zaremba-Niedzwiedzka K."/>
            <person name="Martijn J."/>
            <person name="Lind A.E."/>
            <person name="van Eijk R."/>
            <person name="Schleper C."/>
            <person name="Guy L."/>
            <person name="Ettema T.J."/>
        </authorList>
    </citation>
    <scope>NUCLEOTIDE SEQUENCE</scope>
</reference>
<proteinExistence type="predicted"/>
<evidence type="ECO:0000313" key="2">
    <source>
        <dbReference type="EMBL" id="KKM21677.1"/>
    </source>
</evidence>
<protein>
    <submittedName>
        <fullName evidence="2">Uncharacterized protein</fullName>
    </submittedName>
</protein>